<dbReference type="SUPFAM" id="SSF52540">
    <property type="entry name" value="P-loop containing nucleoside triphosphate hydrolases"/>
    <property type="match status" value="1"/>
</dbReference>
<dbReference type="EMBL" id="MCFH01000006">
    <property type="protein sequence ID" value="ORX57220.1"/>
    <property type="molecule type" value="Genomic_DNA"/>
</dbReference>
<dbReference type="Pfam" id="PF00270">
    <property type="entry name" value="DEAD"/>
    <property type="match status" value="1"/>
</dbReference>
<dbReference type="SMART" id="SM00487">
    <property type="entry name" value="DEXDc"/>
    <property type="match status" value="1"/>
</dbReference>
<keyword evidence="6" id="KW-0378">Hydrolase</keyword>
<dbReference type="Pfam" id="PF21010">
    <property type="entry name" value="HA2_C"/>
    <property type="match status" value="1"/>
</dbReference>
<dbReference type="InterPro" id="IPR007502">
    <property type="entry name" value="Helicase-assoc_dom"/>
</dbReference>
<dbReference type="Pfam" id="PF04408">
    <property type="entry name" value="WHD_HA2"/>
    <property type="match status" value="1"/>
</dbReference>
<keyword evidence="1" id="KW-0547">Nucleotide-binding</keyword>
<dbReference type="InterPro" id="IPR027417">
    <property type="entry name" value="P-loop_NTPase"/>
</dbReference>
<dbReference type="PROSITE" id="PS51192">
    <property type="entry name" value="HELICASE_ATP_BIND_1"/>
    <property type="match status" value="1"/>
</dbReference>
<organism evidence="6 7">
    <name type="scientific">Piromyces finnis</name>
    <dbReference type="NCBI Taxonomy" id="1754191"/>
    <lineage>
        <taxon>Eukaryota</taxon>
        <taxon>Fungi</taxon>
        <taxon>Fungi incertae sedis</taxon>
        <taxon>Chytridiomycota</taxon>
        <taxon>Chytridiomycota incertae sedis</taxon>
        <taxon>Neocallimastigomycetes</taxon>
        <taxon>Neocallimastigales</taxon>
        <taxon>Neocallimastigaceae</taxon>
        <taxon>Piromyces</taxon>
    </lineage>
</organism>
<evidence type="ECO:0000313" key="7">
    <source>
        <dbReference type="Proteomes" id="UP000193719"/>
    </source>
</evidence>
<dbReference type="SMART" id="SM00490">
    <property type="entry name" value="HELICc"/>
    <property type="match status" value="1"/>
</dbReference>
<reference evidence="6 7" key="2">
    <citation type="submission" date="2016-08" db="EMBL/GenBank/DDBJ databases">
        <title>Pervasive Adenine N6-methylation of Active Genes in Fungi.</title>
        <authorList>
            <consortium name="DOE Joint Genome Institute"/>
            <person name="Mondo S.J."/>
            <person name="Dannebaum R.O."/>
            <person name="Kuo R.C."/>
            <person name="Labutti K."/>
            <person name="Haridas S."/>
            <person name="Kuo A."/>
            <person name="Salamov A."/>
            <person name="Ahrendt S.R."/>
            <person name="Lipzen A."/>
            <person name="Sullivan W."/>
            <person name="Andreopoulos W.B."/>
            <person name="Clum A."/>
            <person name="Lindquist E."/>
            <person name="Daum C."/>
            <person name="Ramamoorthy G.K."/>
            <person name="Gryganskyi A."/>
            <person name="Culley D."/>
            <person name="Magnuson J.K."/>
            <person name="James T.Y."/>
            <person name="O'Malley M.A."/>
            <person name="Stajich J.E."/>
            <person name="Spatafora J.W."/>
            <person name="Visel A."/>
            <person name="Grigoriev I.V."/>
        </authorList>
    </citation>
    <scope>NUCLEOTIDE SEQUENCE [LARGE SCALE GENOMIC DNA]</scope>
    <source>
        <strain evidence="7">finn</strain>
    </source>
</reference>
<dbReference type="GO" id="GO:0071013">
    <property type="term" value="C:catalytic step 2 spliceosome"/>
    <property type="evidence" value="ECO:0007669"/>
    <property type="project" value="TreeGrafter"/>
</dbReference>
<evidence type="ECO:0000259" key="4">
    <source>
        <dbReference type="PROSITE" id="PS51192"/>
    </source>
</evidence>
<dbReference type="SMART" id="SM00847">
    <property type="entry name" value="HA2"/>
    <property type="match status" value="1"/>
</dbReference>
<dbReference type="AlphaFoldDB" id="A0A1Y1VKA6"/>
<dbReference type="GO" id="GO:0000390">
    <property type="term" value="P:spliceosomal complex disassembly"/>
    <property type="evidence" value="ECO:0007669"/>
    <property type="project" value="TreeGrafter"/>
</dbReference>
<dbReference type="CDD" id="cd18791">
    <property type="entry name" value="SF2_C_RHA"/>
    <property type="match status" value="1"/>
</dbReference>
<dbReference type="FunFam" id="3.40.50.300:FF:001922">
    <property type="entry name" value="DEAH (Asp-Glu-Ala-His) box polypeptide 29"/>
    <property type="match status" value="1"/>
</dbReference>
<comment type="caution">
    <text evidence="6">The sequence shown here is derived from an EMBL/GenBank/DDBJ whole genome shotgun (WGS) entry which is preliminary data.</text>
</comment>
<feature type="region of interest" description="Disordered" evidence="3">
    <location>
        <begin position="628"/>
        <end position="648"/>
    </location>
</feature>
<accession>A0A1Y1VKA6</accession>
<evidence type="ECO:0000256" key="2">
    <source>
        <dbReference type="ARBA" id="ARBA00022840"/>
    </source>
</evidence>
<feature type="domain" description="Helicase ATP-binding" evidence="4">
    <location>
        <begin position="16"/>
        <end position="200"/>
    </location>
</feature>
<feature type="compositionally biased region" description="Acidic residues" evidence="3">
    <location>
        <begin position="794"/>
        <end position="804"/>
    </location>
</feature>
<evidence type="ECO:0000313" key="6">
    <source>
        <dbReference type="EMBL" id="ORX57220.1"/>
    </source>
</evidence>
<evidence type="ECO:0000256" key="3">
    <source>
        <dbReference type="SAM" id="MobiDB-lite"/>
    </source>
</evidence>
<dbReference type="InterPro" id="IPR011709">
    <property type="entry name" value="DEAD-box_helicase_OB_fold"/>
</dbReference>
<dbReference type="GO" id="GO:0016787">
    <property type="term" value="F:hydrolase activity"/>
    <property type="evidence" value="ECO:0007669"/>
    <property type="project" value="UniProtKB-KW"/>
</dbReference>
<dbReference type="InterPro" id="IPR014001">
    <property type="entry name" value="Helicase_ATP-bd"/>
</dbReference>
<proteinExistence type="predicted"/>
<dbReference type="InterPro" id="IPR001650">
    <property type="entry name" value="Helicase_C-like"/>
</dbReference>
<feature type="compositionally biased region" description="Polar residues" evidence="3">
    <location>
        <begin position="836"/>
        <end position="846"/>
    </location>
</feature>
<keyword evidence="7" id="KW-1185">Reference proteome</keyword>
<dbReference type="InterPro" id="IPR048333">
    <property type="entry name" value="HA2_WH"/>
</dbReference>
<dbReference type="Gene3D" id="1.20.120.1080">
    <property type="match status" value="1"/>
</dbReference>
<dbReference type="CDD" id="cd17917">
    <property type="entry name" value="DEXHc_RHA-like"/>
    <property type="match status" value="1"/>
</dbReference>
<evidence type="ECO:0000256" key="1">
    <source>
        <dbReference type="ARBA" id="ARBA00022741"/>
    </source>
</evidence>
<dbReference type="Gene3D" id="3.40.50.300">
    <property type="entry name" value="P-loop containing nucleotide triphosphate hydrolases"/>
    <property type="match status" value="2"/>
</dbReference>
<dbReference type="GO" id="GO:0005524">
    <property type="term" value="F:ATP binding"/>
    <property type="evidence" value="ECO:0007669"/>
    <property type="project" value="UniProtKB-KW"/>
</dbReference>
<dbReference type="InterPro" id="IPR011545">
    <property type="entry name" value="DEAD/DEAH_box_helicase_dom"/>
</dbReference>
<dbReference type="Pfam" id="PF00271">
    <property type="entry name" value="Helicase_C"/>
    <property type="match status" value="1"/>
</dbReference>
<keyword evidence="2" id="KW-0067">ATP-binding</keyword>
<name>A0A1Y1VKA6_9FUNG</name>
<dbReference type="PROSITE" id="PS51194">
    <property type="entry name" value="HELICASE_CTER"/>
    <property type="match status" value="1"/>
</dbReference>
<sequence length="888" mass="103963">MYNKHIPIYQYKDKLLDAIQQYQILVIVGETGSGKTTQLPQYILNELEFQNDSDENNEIKKRYPNKKSIVVTQPRRIAAIAAAQQVSREYSGDRNSHQLGKEIGYKIRFENVTTPNVTKLTYMTDGVLLREIIEDPLLLNYNIVIIDEAHERSIETDILLGLMKKACQQRSDLKLLVMSATLNMVKFSDFFDACPIFSIPGRLFDIDIYYQKKLNFASLKSKYISLAVDTALDIHKNQSLGHILVFLTGQSEIERACKEIKELEQELDYSSFSYNKKLYSKVKLKDSHLMEKLKNRAFDNEYNDSSTHESEIESRFIKGLYIYPIYSVLETRHQKSIFKEVPKGYRKIIFATNIAQTSLTIPGIKYVIDSGFVKQFIYKPELSMDILDITPISKTAAIQRAGRAGRTQNGKVYRLYSKLSYEELEQDTLPEIKRCNLLVSVLLLKKLKLKNILDFDFIDKPDLFLEVKAIQELFFLKALDNNGKITETGNVMADFPISPYLAKVLLASIKFKCSAEMIIIVSMLSVEDVYISPRGQKKQEEAHKAHSYFHHISGDHMTMLNIYKQWVSPSLGQCSKEWCKKYFLHYRALVTAKNIKNQLELIFQKLHLPIISCRVKKNSIDNSVNSSRNNQNYHHHHRRHHHQHYSFDDTNDEDEYDGTMKDYDYSLIIKSICQAYFINVAKRFTSRPYFYNYKQSTSDTLTKLFKKDQQQELIPLFIHPNSSIYSSSHSQDSHYLEWIIYHHTIFTNRCYLRHVSIINYEWVKDLLTSIDKVDYSKLLEKDVYSIVKEENSEDEKYDDNDEINNDASNYREKESIEKDKKKINKDNKRKIKQDSQKYSNQASSIMKKQKYDETKEEEVKNQISVEDSRKAALQRYLQRKQQKTKKKK</sequence>
<feature type="domain" description="Helicase C-terminal" evidence="5">
    <location>
        <begin position="252"/>
        <end position="453"/>
    </location>
</feature>
<feature type="compositionally biased region" description="Basic and acidic residues" evidence="3">
    <location>
        <begin position="849"/>
        <end position="866"/>
    </location>
</feature>
<protein>
    <submittedName>
        <fullName evidence="6">p-loop containing nucleoside triphosphate hydrolase protein</fullName>
    </submittedName>
</protein>
<feature type="compositionally biased region" description="Basic residues" evidence="3">
    <location>
        <begin position="633"/>
        <end position="644"/>
    </location>
</feature>
<gene>
    <name evidence="6" type="ORF">BCR36DRAFT_580628</name>
</gene>
<feature type="region of interest" description="Disordered" evidence="3">
    <location>
        <begin position="794"/>
        <end position="866"/>
    </location>
</feature>
<dbReference type="GO" id="GO:0003724">
    <property type="term" value="F:RNA helicase activity"/>
    <property type="evidence" value="ECO:0007669"/>
    <property type="project" value="TreeGrafter"/>
</dbReference>
<dbReference type="OrthoDB" id="10253254at2759"/>
<dbReference type="PANTHER" id="PTHR18934:SF85">
    <property type="entry name" value="ATP-DEPENDENT RNA HELICASE DHX8"/>
    <property type="match status" value="1"/>
</dbReference>
<dbReference type="GO" id="GO:0003723">
    <property type="term" value="F:RNA binding"/>
    <property type="evidence" value="ECO:0007669"/>
    <property type="project" value="TreeGrafter"/>
</dbReference>
<dbReference type="STRING" id="1754191.A0A1Y1VKA6"/>
<evidence type="ECO:0000259" key="5">
    <source>
        <dbReference type="PROSITE" id="PS51194"/>
    </source>
</evidence>
<reference evidence="6 7" key="1">
    <citation type="submission" date="2016-08" db="EMBL/GenBank/DDBJ databases">
        <title>Genomes of anaerobic fungi encode conserved fungal cellulosomes for biomass hydrolysis.</title>
        <authorList>
            <consortium name="DOE Joint Genome Institute"/>
            <person name="Haitjema C.H."/>
            <person name="Gilmore S.P."/>
            <person name="Henske J.K."/>
            <person name="Solomon K.V."/>
            <person name="De Groot R."/>
            <person name="Kuo A."/>
            <person name="Mondo S.J."/>
            <person name="Salamov A.A."/>
            <person name="Labutti K."/>
            <person name="Zhao Z."/>
            <person name="Chiniquy J."/>
            <person name="Barry K."/>
            <person name="Brewer H.M."/>
            <person name="Purvine S.O."/>
            <person name="Wright A.T."/>
            <person name="Boxma B."/>
            <person name="Van Alen T."/>
            <person name="Hackstein J.H."/>
            <person name="Baker S.E."/>
            <person name="Grigoriev I.V."/>
            <person name="O'Malley M.A."/>
        </authorList>
    </citation>
    <scope>NUCLEOTIDE SEQUENCE [LARGE SCALE GENOMIC DNA]</scope>
    <source>
        <strain evidence="7">finn</strain>
    </source>
</reference>
<dbReference type="Proteomes" id="UP000193719">
    <property type="component" value="Unassembled WGS sequence"/>
</dbReference>
<dbReference type="Pfam" id="PF07717">
    <property type="entry name" value="OB_NTP_bind"/>
    <property type="match status" value="1"/>
</dbReference>
<feature type="compositionally biased region" description="Basic and acidic residues" evidence="3">
    <location>
        <begin position="809"/>
        <end position="826"/>
    </location>
</feature>
<dbReference type="PANTHER" id="PTHR18934">
    <property type="entry name" value="ATP-DEPENDENT RNA HELICASE"/>
    <property type="match status" value="1"/>
</dbReference>